<dbReference type="InterPro" id="IPR016039">
    <property type="entry name" value="Thiolase-like"/>
</dbReference>
<dbReference type="GO" id="GO:0016746">
    <property type="term" value="F:acyltransferase activity"/>
    <property type="evidence" value="ECO:0007669"/>
    <property type="project" value="InterPro"/>
</dbReference>
<evidence type="ECO:0000313" key="1">
    <source>
        <dbReference type="EMBL" id="SVE25596.1"/>
    </source>
</evidence>
<dbReference type="EMBL" id="UINC01204732">
    <property type="protein sequence ID" value="SVE25596.1"/>
    <property type="molecule type" value="Genomic_DNA"/>
</dbReference>
<feature type="non-terminal residue" evidence="1">
    <location>
        <position position="123"/>
    </location>
</feature>
<proteinExistence type="predicted"/>
<dbReference type="AlphaFoldDB" id="A0A383BZD3"/>
<evidence type="ECO:0008006" key="2">
    <source>
        <dbReference type="Google" id="ProtNLM"/>
    </source>
</evidence>
<protein>
    <recommendedName>
        <fullName evidence="2">Thiolase N-terminal domain-containing protein</fullName>
    </recommendedName>
</protein>
<organism evidence="1">
    <name type="scientific">marine metagenome</name>
    <dbReference type="NCBI Taxonomy" id="408172"/>
    <lineage>
        <taxon>unclassified sequences</taxon>
        <taxon>metagenomes</taxon>
        <taxon>ecological metagenomes</taxon>
    </lineage>
</organism>
<dbReference type="SUPFAM" id="SSF53901">
    <property type="entry name" value="Thiolase-like"/>
    <property type="match status" value="1"/>
</dbReference>
<name>A0A383BZD3_9ZZZZ</name>
<sequence length="123" mass="12651">MDSLKDQAAIVGIGETVYNRDSGRSELSMAVEAAKIAIADAGLEPRDVDGIVKFTADSTPQGELAACLGIPYLRYYGELGPLGGAACGLVIQAAMAVSRGLANNVVIYRSVNGRSGARYGSGV</sequence>
<gene>
    <name evidence="1" type="ORF">METZ01_LOCUS478450</name>
</gene>
<reference evidence="1" key="1">
    <citation type="submission" date="2018-05" db="EMBL/GenBank/DDBJ databases">
        <authorList>
            <person name="Lanie J.A."/>
            <person name="Ng W.-L."/>
            <person name="Kazmierczak K.M."/>
            <person name="Andrzejewski T.M."/>
            <person name="Davidsen T.M."/>
            <person name="Wayne K.J."/>
            <person name="Tettelin H."/>
            <person name="Glass J.I."/>
            <person name="Rusch D."/>
            <person name="Podicherti R."/>
            <person name="Tsui H.-C.T."/>
            <person name="Winkler M.E."/>
        </authorList>
    </citation>
    <scope>NUCLEOTIDE SEQUENCE</scope>
</reference>
<dbReference type="Gene3D" id="3.40.47.10">
    <property type="match status" value="1"/>
</dbReference>
<accession>A0A383BZD3</accession>